<dbReference type="GO" id="GO:0005524">
    <property type="term" value="F:ATP binding"/>
    <property type="evidence" value="ECO:0007669"/>
    <property type="project" value="UniProtKB-KW"/>
</dbReference>
<evidence type="ECO:0000256" key="2">
    <source>
        <dbReference type="ARBA" id="ARBA00022741"/>
    </source>
</evidence>
<keyword evidence="2" id="KW-0547">Nucleotide-binding</keyword>
<dbReference type="AlphaFoldDB" id="A0A4P5PA33"/>
<dbReference type="PROSITE" id="PS50893">
    <property type="entry name" value="ABC_TRANSPORTER_2"/>
    <property type="match status" value="1"/>
</dbReference>
<dbReference type="Gene3D" id="3.40.50.300">
    <property type="entry name" value="P-loop containing nucleotide triphosphate hydrolases"/>
    <property type="match status" value="1"/>
</dbReference>
<keyword evidence="1" id="KW-0813">Transport</keyword>
<dbReference type="InterPro" id="IPR003439">
    <property type="entry name" value="ABC_transporter-like_ATP-bd"/>
</dbReference>
<dbReference type="SMART" id="SM00382">
    <property type="entry name" value="AAA"/>
    <property type="match status" value="1"/>
</dbReference>
<keyword evidence="6" id="KW-1185">Reference proteome</keyword>
<dbReference type="InterPro" id="IPR051782">
    <property type="entry name" value="ABC_Transporter_VariousFunc"/>
</dbReference>
<dbReference type="PANTHER" id="PTHR42939">
    <property type="entry name" value="ABC TRANSPORTER ATP-BINDING PROTEIN ALBC-RELATED"/>
    <property type="match status" value="1"/>
</dbReference>
<evidence type="ECO:0000256" key="1">
    <source>
        <dbReference type="ARBA" id="ARBA00022448"/>
    </source>
</evidence>
<proteinExistence type="predicted"/>
<evidence type="ECO:0000313" key="5">
    <source>
        <dbReference type="EMBL" id="GCF94947.1"/>
    </source>
</evidence>
<dbReference type="OrthoDB" id="9804819at2"/>
<protein>
    <submittedName>
        <fullName evidence="5">ABC transporter ATP-binding protein</fullName>
    </submittedName>
</protein>
<evidence type="ECO:0000313" key="6">
    <source>
        <dbReference type="Proteomes" id="UP000290567"/>
    </source>
</evidence>
<accession>A0A4P5PA33</accession>
<dbReference type="GO" id="GO:0016887">
    <property type="term" value="F:ATP hydrolysis activity"/>
    <property type="evidence" value="ECO:0007669"/>
    <property type="project" value="InterPro"/>
</dbReference>
<dbReference type="PANTHER" id="PTHR42939:SF3">
    <property type="entry name" value="ABC TRANSPORTER ATP-BINDING COMPONENT"/>
    <property type="match status" value="1"/>
</dbReference>
<comment type="caution">
    <text evidence="5">The sequence shown here is derived from an EMBL/GenBank/DDBJ whole genome shotgun (WGS) entry which is preliminary data.</text>
</comment>
<dbReference type="EMBL" id="BJCC01000025">
    <property type="protein sequence ID" value="GCF94947.1"/>
    <property type="molecule type" value="Genomic_DNA"/>
</dbReference>
<dbReference type="InterPro" id="IPR003593">
    <property type="entry name" value="AAA+_ATPase"/>
</dbReference>
<dbReference type="Pfam" id="PF00005">
    <property type="entry name" value="ABC_tran"/>
    <property type="match status" value="1"/>
</dbReference>
<gene>
    <name evidence="5" type="ORF">NRIC_28380</name>
</gene>
<evidence type="ECO:0000256" key="3">
    <source>
        <dbReference type="ARBA" id="ARBA00022840"/>
    </source>
</evidence>
<dbReference type="InterPro" id="IPR027417">
    <property type="entry name" value="P-loop_NTPase"/>
</dbReference>
<reference evidence="6" key="1">
    <citation type="submission" date="2019-02" db="EMBL/GenBank/DDBJ databases">
        <title>Draft genome sequence of Enterococcus sp. Gos25-1.</title>
        <authorList>
            <person name="Tanaka N."/>
            <person name="Shiwa Y."/>
            <person name="Fujita N."/>
        </authorList>
    </citation>
    <scope>NUCLEOTIDE SEQUENCE [LARGE SCALE GENOMIC DNA]</scope>
    <source>
        <strain evidence="6">Gos25-1</strain>
    </source>
</reference>
<dbReference type="RefSeq" id="WP_146623352.1">
    <property type="nucleotide sequence ID" value="NZ_BJCC01000025.1"/>
</dbReference>
<dbReference type="CDD" id="cd03230">
    <property type="entry name" value="ABC_DR_subfamily_A"/>
    <property type="match status" value="1"/>
</dbReference>
<dbReference type="SUPFAM" id="SSF52540">
    <property type="entry name" value="P-loop containing nucleoside triphosphate hydrolases"/>
    <property type="match status" value="1"/>
</dbReference>
<evidence type="ECO:0000259" key="4">
    <source>
        <dbReference type="PROSITE" id="PS50893"/>
    </source>
</evidence>
<organism evidence="5 6">
    <name type="scientific">Enterococcus florum</name>
    <dbReference type="NCBI Taxonomy" id="2480627"/>
    <lineage>
        <taxon>Bacteria</taxon>
        <taxon>Bacillati</taxon>
        <taxon>Bacillota</taxon>
        <taxon>Bacilli</taxon>
        <taxon>Lactobacillales</taxon>
        <taxon>Enterococcaceae</taxon>
        <taxon>Enterococcus</taxon>
    </lineage>
</organism>
<feature type="domain" description="ABC transporter" evidence="4">
    <location>
        <begin position="1"/>
        <end position="229"/>
    </location>
</feature>
<keyword evidence="3 5" id="KW-0067">ATP-binding</keyword>
<name>A0A4P5PA33_9ENTE</name>
<dbReference type="Proteomes" id="UP000290567">
    <property type="component" value="Unassembled WGS sequence"/>
</dbReference>
<sequence length="247" mass="27836">MNLLEVEGVSKHYPNFTLKHLSFSLPQGQIMGLIGKNGAGKSTTLKSLVNLIHADEGRIEMFGQDFLTNEESCKQKLGIVLGGIDFYQQKKLSVITAVTKCFYPEWDDAAYEKYMKTFSIDPQKKVKDLSTGMKVKYMLALALSHRAKLLILDEPTSGLDPVSREDLLVLFRQLVDSGERSILFSTHITTDLEKCADSITYIKDGKMVKSAAKTEFIQSFKHLRKPGEGALSLEEIMVRMERTQYDL</sequence>